<dbReference type="NCBIfam" id="TIGR02883">
    <property type="entry name" value="spore_cwlD"/>
    <property type="match status" value="1"/>
</dbReference>
<dbReference type="PANTHER" id="PTHR30404:SF0">
    <property type="entry name" value="N-ACETYLMURAMOYL-L-ALANINE AMIDASE AMIC"/>
    <property type="match status" value="1"/>
</dbReference>
<keyword evidence="2" id="KW-1133">Transmembrane helix</keyword>
<sequence length="249" mass="28097">MQKYRGVMLWIIGFIMLILLIKMPVPKINQSILQESSGTSRSMLPLSEKVIVIDPGHGGPDGGAVGKDDTNEKEIALIVAKQLRNYLQQAGALVYLTREKDEDLASEDTVGLSKRKSEDIRNRLNLIHDKDADFFISIHLNAVPSSRWRGAQTFFYPENEESEQLASMIQTAIKDNLQNTDREHLPIHTVYLLKHAEVPGALVEIGFLSNDDERELLKQRDYQRRMAASIYEGIIRYIVDDGSDDTSGN</sequence>
<dbReference type="Pfam" id="PF01520">
    <property type="entry name" value="Amidase_3"/>
    <property type="match status" value="1"/>
</dbReference>
<dbReference type="InterPro" id="IPR050695">
    <property type="entry name" value="N-acetylmuramoyl_amidase_3"/>
</dbReference>
<keyword evidence="2" id="KW-0472">Membrane</keyword>
<dbReference type="RefSeq" id="WP_368653737.1">
    <property type="nucleotide sequence ID" value="NZ_CP162599.1"/>
</dbReference>
<dbReference type="PANTHER" id="PTHR30404">
    <property type="entry name" value="N-ACETYLMURAMOYL-L-ALANINE AMIDASE"/>
    <property type="match status" value="1"/>
</dbReference>
<organism evidence="4">
    <name type="scientific">Ornithinibacillus sp. 4-3</name>
    <dbReference type="NCBI Taxonomy" id="3231488"/>
    <lineage>
        <taxon>Bacteria</taxon>
        <taxon>Bacillati</taxon>
        <taxon>Bacillota</taxon>
        <taxon>Bacilli</taxon>
        <taxon>Bacillales</taxon>
        <taxon>Bacillaceae</taxon>
        <taxon>Ornithinibacillus</taxon>
    </lineage>
</organism>
<evidence type="ECO:0000256" key="2">
    <source>
        <dbReference type="SAM" id="Phobius"/>
    </source>
</evidence>
<accession>A0AB39HRX1</accession>
<dbReference type="EC" id="3.5.1.28" evidence="4"/>
<evidence type="ECO:0000313" key="4">
    <source>
        <dbReference type="EMBL" id="XDK33050.1"/>
    </source>
</evidence>
<dbReference type="AlphaFoldDB" id="A0AB39HRX1"/>
<keyword evidence="1 4" id="KW-0378">Hydrolase</keyword>
<feature type="domain" description="MurNAc-LAA" evidence="3">
    <location>
        <begin position="124"/>
        <end position="235"/>
    </location>
</feature>
<dbReference type="GO" id="GO:0008745">
    <property type="term" value="F:N-acetylmuramoyl-L-alanine amidase activity"/>
    <property type="evidence" value="ECO:0007669"/>
    <property type="project" value="UniProtKB-EC"/>
</dbReference>
<proteinExistence type="predicted"/>
<feature type="transmembrane region" description="Helical" evidence="2">
    <location>
        <begin position="7"/>
        <end position="25"/>
    </location>
</feature>
<dbReference type="GO" id="GO:0009253">
    <property type="term" value="P:peptidoglycan catabolic process"/>
    <property type="evidence" value="ECO:0007669"/>
    <property type="project" value="InterPro"/>
</dbReference>
<dbReference type="Gene3D" id="3.40.630.40">
    <property type="entry name" value="Zn-dependent exopeptidases"/>
    <property type="match status" value="1"/>
</dbReference>
<dbReference type="CDD" id="cd02696">
    <property type="entry name" value="MurNAc-LAA"/>
    <property type="match status" value="1"/>
</dbReference>
<dbReference type="SUPFAM" id="SSF53187">
    <property type="entry name" value="Zn-dependent exopeptidases"/>
    <property type="match status" value="1"/>
</dbReference>
<protein>
    <submittedName>
        <fullName evidence="4">N-acetylmuramoyl-L-alanine amidase CwlD</fullName>
        <ecNumber evidence="4">3.5.1.28</ecNumber>
    </submittedName>
</protein>
<evidence type="ECO:0000259" key="3">
    <source>
        <dbReference type="SMART" id="SM00646"/>
    </source>
</evidence>
<keyword evidence="2" id="KW-0812">Transmembrane</keyword>
<dbReference type="InterPro" id="IPR002508">
    <property type="entry name" value="MurNAc-LAA_cat"/>
</dbReference>
<dbReference type="EMBL" id="CP162599">
    <property type="protein sequence ID" value="XDK33050.1"/>
    <property type="molecule type" value="Genomic_DNA"/>
</dbReference>
<reference evidence="4" key="1">
    <citation type="submission" date="2024-07" db="EMBL/GenBank/DDBJ databases">
        <title>Halotolerant mesophilic bacterium Ornithinibacillus sp. 4-3, sp. nov., isolated from soil.</title>
        <authorList>
            <person name="Sidarenka A.V."/>
            <person name="Guliayeva D.E."/>
            <person name="Leanovich S.I."/>
            <person name="Hileuskaya K.S."/>
            <person name="Akhremchuk A.E."/>
            <person name="Sikolenko M.A."/>
            <person name="Valentovich L.N."/>
        </authorList>
    </citation>
    <scope>NUCLEOTIDE SEQUENCE</scope>
    <source>
        <strain evidence="4">4-3</strain>
    </source>
</reference>
<dbReference type="GO" id="GO:0030288">
    <property type="term" value="C:outer membrane-bounded periplasmic space"/>
    <property type="evidence" value="ECO:0007669"/>
    <property type="project" value="TreeGrafter"/>
</dbReference>
<name>A0AB39HRX1_9BACI</name>
<evidence type="ECO:0000256" key="1">
    <source>
        <dbReference type="ARBA" id="ARBA00022801"/>
    </source>
</evidence>
<gene>
    <name evidence="4" type="primary">cwlD</name>
    <name evidence="4" type="ORF">AB4Y30_01330</name>
</gene>
<dbReference type="InterPro" id="IPR014234">
    <property type="entry name" value="Spore_CwlD"/>
</dbReference>
<dbReference type="SMART" id="SM00646">
    <property type="entry name" value="Ami_3"/>
    <property type="match status" value="1"/>
</dbReference>